<protein>
    <submittedName>
        <fullName evidence="1">Uncharacterized protein</fullName>
    </submittedName>
</protein>
<sequence length="141" mass="15701">MNNSSRPVTYNYCNTVMKPLLRTAQIFSSKICHIFSELGRLNWLIYLAWSQTSVLAIGKTLCALSPTSPMLHEMQCWLWLVAKLDTITILSTTTPDFISQSQMRKKLIDLCGHAHNAPAYYAAARTAACSHSHAPCPPLCS</sequence>
<reference evidence="1 2" key="1">
    <citation type="submission" date="2017-08" db="EMBL/GenBank/DDBJ databases">
        <title>Acidophilic green algal genome provides insights into adaptation to an acidic environment.</title>
        <authorList>
            <person name="Hirooka S."/>
            <person name="Hirose Y."/>
            <person name="Kanesaki Y."/>
            <person name="Higuchi S."/>
            <person name="Fujiwara T."/>
            <person name="Onuma R."/>
            <person name="Era A."/>
            <person name="Ohbayashi R."/>
            <person name="Uzuka A."/>
            <person name="Nozaki H."/>
            <person name="Yoshikawa H."/>
            <person name="Miyagishima S.Y."/>
        </authorList>
    </citation>
    <scope>NUCLEOTIDE SEQUENCE [LARGE SCALE GENOMIC DNA]</scope>
    <source>
        <strain evidence="1 2">NIES-2499</strain>
    </source>
</reference>
<dbReference type="Proteomes" id="UP000232323">
    <property type="component" value="Unassembled WGS sequence"/>
</dbReference>
<proteinExistence type="predicted"/>
<gene>
    <name evidence="1" type="ORF">CEUSTIGMA_g3595.t1</name>
</gene>
<dbReference type="EMBL" id="BEGY01000015">
    <property type="protein sequence ID" value="GAX76151.1"/>
    <property type="molecule type" value="Genomic_DNA"/>
</dbReference>
<comment type="caution">
    <text evidence="1">The sequence shown here is derived from an EMBL/GenBank/DDBJ whole genome shotgun (WGS) entry which is preliminary data.</text>
</comment>
<accession>A0A250WZ97</accession>
<name>A0A250WZ97_9CHLO</name>
<organism evidence="1 2">
    <name type="scientific">Chlamydomonas eustigma</name>
    <dbReference type="NCBI Taxonomy" id="1157962"/>
    <lineage>
        <taxon>Eukaryota</taxon>
        <taxon>Viridiplantae</taxon>
        <taxon>Chlorophyta</taxon>
        <taxon>core chlorophytes</taxon>
        <taxon>Chlorophyceae</taxon>
        <taxon>CS clade</taxon>
        <taxon>Chlamydomonadales</taxon>
        <taxon>Chlamydomonadaceae</taxon>
        <taxon>Chlamydomonas</taxon>
    </lineage>
</organism>
<keyword evidence="2" id="KW-1185">Reference proteome</keyword>
<dbReference type="AlphaFoldDB" id="A0A250WZ97"/>
<evidence type="ECO:0000313" key="2">
    <source>
        <dbReference type="Proteomes" id="UP000232323"/>
    </source>
</evidence>
<evidence type="ECO:0000313" key="1">
    <source>
        <dbReference type="EMBL" id="GAX76151.1"/>
    </source>
</evidence>